<dbReference type="EMBL" id="FNZK01000002">
    <property type="protein sequence ID" value="SEJ01010.1"/>
    <property type="molecule type" value="Genomic_DNA"/>
</dbReference>
<protein>
    <submittedName>
        <fullName evidence="3">Acetate CoA/acetoacetate CoA-transferase beta subunit</fullName>
    </submittedName>
</protein>
<dbReference type="Proteomes" id="UP000199662">
    <property type="component" value="Unassembled WGS sequence"/>
</dbReference>
<evidence type="ECO:0000313" key="3">
    <source>
        <dbReference type="EMBL" id="SEJ01010.1"/>
    </source>
</evidence>
<dbReference type="InterPro" id="IPR012791">
    <property type="entry name" value="3-oxoacid_CoA-transf_B"/>
</dbReference>
<dbReference type="STRING" id="84035.SAMN05660742_102260"/>
<dbReference type="InterPro" id="IPR004165">
    <property type="entry name" value="CoA_trans_fam_I"/>
</dbReference>
<dbReference type="AlphaFoldDB" id="A0A1H6VJS3"/>
<evidence type="ECO:0000313" key="4">
    <source>
        <dbReference type="Proteomes" id="UP000199662"/>
    </source>
</evidence>
<dbReference type="InterPro" id="IPR037171">
    <property type="entry name" value="NagB/RpiA_transferase-like"/>
</dbReference>
<dbReference type="SMART" id="SM00882">
    <property type="entry name" value="CoA_trans"/>
    <property type="match status" value="1"/>
</dbReference>
<dbReference type="NCBIfam" id="TIGR02428">
    <property type="entry name" value="pcaJ_scoB_fam"/>
    <property type="match status" value="1"/>
</dbReference>
<dbReference type="RefSeq" id="WP_091829151.1">
    <property type="nucleotide sequence ID" value="NZ_FNZK01000002.1"/>
</dbReference>
<comment type="similarity">
    <text evidence="1">Belongs to the 3-oxoacid CoA-transferase subunit B family.</text>
</comment>
<sequence length="219" mass="22878">MNAKEMIARRAAKELSNGEVVNLGFGIPTTVANFVPEGVEVLLESENGALVFGAAPKDGEEDPDLGNAGGLPITMIPGSACFDEATSFCIIRGGHVDTTILGALEVDQEGSIANWATPVAPGKWSPGMGGAMDLVMGAKKVIATFVHTLKGAPKILKKCSLPITGKGCVSKIITEKCVLEVTPKGLLLVELAEGVTIEELRACTEAEFLVADEVKPYQL</sequence>
<dbReference type="PANTHER" id="PTHR13707">
    <property type="entry name" value="KETOACID-COENZYME A TRANSFERASE"/>
    <property type="match status" value="1"/>
</dbReference>
<evidence type="ECO:0000256" key="2">
    <source>
        <dbReference type="ARBA" id="ARBA00022679"/>
    </source>
</evidence>
<organism evidence="3 4">
    <name type="scientific">Propionispira arboris</name>
    <dbReference type="NCBI Taxonomy" id="84035"/>
    <lineage>
        <taxon>Bacteria</taxon>
        <taxon>Bacillati</taxon>
        <taxon>Bacillota</taxon>
        <taxon>Negativicutes</taxon>
        <taxon>Selenomonadales</taxon>
        <taxon>Selenomonadaceae</taxon>
        <taxon>Propionispira</taxon>
    </lineage>
</organism>
<keyword evidence="4" id="KW-1185">Reference proteome</keyword>
<dbReference type="Pfam" id="PF01144">
    <property type="entry name" value="CoA_trans"/>
    <property type="match status" value="1"/>
</dbReference>
<accession>A0A1H6VJS3</accession>
<name>A0A1H6VJS3_9FIRM</name>
<proteinExistence type="inferred from homology"/>
<evidence type="ECO:0000256" key="1">
    <source>
        <dbReference type="ARBA" id="ARBA00007047"/>
    </source>
</evidence>
<keyword evidence="2 3" id="KW-0808">Transferase</keyword>
<dbReference type="GO" id="GO:0008410">
    <property type="term" value="F:CoA-transferase activity"/>
    <property type="evidence" value="ECO:0007669"/>
    <property type="project" value="InterPro"/>
</dbReference>
<reference evidence="4" key="1">
    <citation type="submission" date="2016-10" db="EMBL/GenBank/DDBJ databases">
        <authorList>
            <person name="Varghese N."/>
            <person name="Submissions S."/>
        </authorList>
    </citation>
    <scope>NUCLEOTIDE SEQUENCE [LARGE SCALE GENOMIC DNA]</scope>
    <source>
        <strain evidence="4">DSM 2179</strain>
    </source>
</reference>
<gene>
    <name evidence="3" type="ORF">SAMN05660742_102260</name>
</gene>
<dbReference type="SUPFAM" id="SSF100950">
    <property type="entry name" value="NagB/RpiA/CoA transferase-like"/>
    <property type="match status" value="1"/>
</dbReference>
<dbReference type="PANTHER" id="PTHR13707:SF60">
    <property type="entry name" value="ACETATE COA-TRANSFERASE SUBUNIT ALPHA"/>
    <property type="match status" value="1"/>
</dbReference>
<dbReference type="Gene3D" id="3.40.1080.10">
    <property type="entry name" value="Glutaconate Coenzyme A-transferase"/>
    <property type="match status" value="1"/>
</dbReference>